<accession>A0ABU8NBG5</accession>
<comment type="caution">
    <text evidence="1">The sequence shown here is derived from an EMBL/GenBank/DDBJ whole genome shotgun (WGS) entry which is preliminary data.</text>
</comment>
<evidence type="ECO:0000313" key="1">
    <source>
        <dbReference type="EMBL" id="MEJ2889736.1"/>
    </source>
</evidence>
<dbReference type="Proteomes" id="UP001370100">
    <property type="component" value="Unassembled WGS sequence"/>
</dbReference>
<organism evidence="1 2">
    <name type="scientific">Actinomycetospora aeridis</name>
    <dbReference type="NCBI Taxonomy" id="3129231"/>
    <lineage>
        <taxon>Bacteria</taxon>
        <taxon>Bacillati</taxon>
        <taxon>Actinomycetota</taxon>
        <taxon>Actinomycetes</taxon>
        <taxon>Pseudonocardiales</taxon>
        <taxon>Pseudonocardiaceae</taxon>
        <taxon>Actinomycetospora</taxon>
    </lineage>
</organism>
<dbReference type="RefSeq" id="WP_337717604.1">
    <property type="nucleotide sequence ID" value="NZ_JBBEGL010000008.1"/>
</dbReference>
<gene>
    <name evidence="1" type="ORF">WCD41_24960</name>
</gene>
<protein>
    <submittedName>
        <fullName evidence="1">Uncharacterized protein</fullName>
    </submittedName>
</protein>
<sequence length="126" mass="13063">MGLAGDERTDMAEPAGLTAMMGGKIALTDGMIHHQDIRRPFGLPREIPADRLIAALDTAKTAPTIGAAKRINRLTLTATDIDWSTGDGPEITGSGEALLMAIAGRRGITAELSGPGVATLSERIDG</sequence>
<keyword evidence="2" id="KW-1185">Reference proteome</keyword>
<dbReference type="EMBL" id="JBBEGL010000008">
    <property type="protein sequence ID" value="MEJ2889736.1"/>
    <property type="molecule type" value="Genomic_DNA"/>
</dbReference>
<name>A0ABU8NBG5_9PSEU</name>
<evidence type="ECO:0000313" key="2">
    <source>
        <dbReference type="Proteomes" id="UP001370100"/>
    </source>
</evidence>
<reference evidence="1 2" key="1">
    <citation type="submission" date="2024-03" db="EMBL/GenBank/DDBJ databases">
        <title>Actinomycetospora sp. OC33-EN06, a novel actinomycete isolated from wild orchid (Aerides multiflora).</title>
        <authorList>
            <person name="Suriyachadkun C."/>
        </authorList>
    </citation>
    <scope>NUCLEOTIDE SEQUENCE [LARGE SCALE GENOMIC DNA]</scope>
    <source>
        <strain evidence="1 2">OC33-EN06</strain>
    </source>
</reference>
<proteinExistence type="predicted"/>